<evidence type="ECO:0000256" key="2">
    <source>
        <dbReference type="ARBA" id="ARBA00022490"/>
    </source>
</evidence>
<name>A0A2P5IEI2_DIAHE</name>
<evidence type="ECO:0000256" key="4">
    <source>
        <dbReference type="ARBA" id="ARBA00022679"/>
    </source>
</evidence>
<organism evidence="6 7">
    <name type="scientific">Diaporthe helianthi</name>
    <dbReference type="NCBI Taxonomy" id="158607"/>
    <lineage>
        <taxon>Eukaryota</taxon>
        <taxon>Fungi</taxon>
        <taxon>Dikarya</taxon>
        <taxon>Ascomycota</taxon>
        <taxon>Pezizomycotina</taxon>
        <taxon>Sordariomycetes</taxon>
        <taxon>Sordariomycetidae</taxon>
        <taxon>Diaporthales</taxon>
        <taxon>Diaporthaceae</taxon>
        <taxon>Diaporthe</taxon>
    </lineage>
</organism>
<dbReference type="AlphaFoldDB" id="A0A2P5IEI2"/>
<keyword evidence="2 5" id="KW-0963">Cytoplasm</keyword>
<dbReference type="GO" id="GO:0032259">
    <property type="term" value="P:methylation"/>
    <property type="evidence" value="ECO:0007669"/>
    <property type="project" value="UniProtKB-KW"/>
</dbReference>
<dbReference type="GO" id="GO:0005737">
    <property type="term" value="C:cytoplasm"/>
    <property type="evidence" value="ECO:0007669"/>
    <property type="project" value="UniProtKB-SubCell"/>
</dbReference>
<dbReference type="PANTHER" id="PTHR13200">
    <property type="entry name" value="EEF1A LYSINE METHYLTRANSFERASE 1"/>
    <property type="match status" value="1"/>
</dbReference>
<dbReference type="InParanoid" id="A0A2P5IEI2"/>
<keyword evidence="7" id="KW-1185">Reference proteome</keyword>
<dbReference type="EMBL" id="MAVT02000027">
    <property type="protein sequence ID" value="POS80910.1"/>
    <property type="molecule type" value="Genomic_DNA"/>
</dbReference>
<evidence type="ECO:0000256" key="5">
    <source>
        <dbReference type="HAMAP-Rule" id="MF_03187"/>
    </source>
</evidence>
<comment type="subcellular location">
    <subcellularLocation>
        <location evidence="1 5">Cytoplasm</location>
    </subcellularLocation>
</comment>
<comment type="function">
    <text evidence="5">S-adenosyl-L-methionine-dependent protein-lysine N-methyltransferase that trimethylates elongation factor 1-alpha at 'Lys-79'.</text>
</comment>
<evidence type="ECO:0000313" key="6">
    <source>
        <dbReference type="EMBL" id="POS80910.1"/>
    </source>
</evidence>
<dbReference type="GO" id="GO:0016279">
    <property type="term" value="F:protein-lysine N-methyltransferase activity"/>
    <property type="evidence" value="ECO:0007669"/>
    <property type="project" value="UniProtKB-UniRule"/>
</dbReference>
<protein>
    <recommendedName>
        <fullName evidence="5">Protein-lysine N-methyltransferase EFM5</fullName>
        <ecNumber evidence="5">2.1.1.-</ecNumber>
    </recommendedName>
    <alternativeName>
        <fullName evidence="5">Elongation factor methyltransferase 5</fullName>
    </alternativeName>
</protein>
<sequence>MADSSDDEPITLSAHALDALQDFYSGRDARARQFEELKAAAEERGAEGGEKEAALVYPLSMKTFGEDWNKSQFWYSDETAALYARQLLEGATSETRIAVVSTPSVFVALKNILVSGSLPSPPSPPLAPVWAFLRASSPPGTPKPALTLLEHDYRFDVFSEFLFYDFMQPVKLPADLKGSVDRFIIDPPFLSDDCQTKMALTIRWMAKPAAADVRVMVVTSERVEGLVTKLYRGFGIKTTDYEPAQGLSNQFFTYANFDSEAWSWRPDLKDR</sequence>
<dbReference type="STRING" id="158607.A0A2P5IEI2"/>
<dbReference type="InterPro" id="IPR041370">
    <property type="entry name" value="Mlase_EEF1AKMT1/ZCCHC4"/>
</dbReference>
<dbReference type="EC" id="2.1.1.-" evidence="5"/>
<proteinExistence type="inferred from homology"/>
<dbReference type="InterPro" id="IPR019369">
    <property type="entry name" value="Efm5/EEF1AKMT1"/>
</dbReference>
<dbReference type="FunCoup" id="A0A2P5IEI2">
    <property type="interactions" value="321"/>
</dbReference>
<evidence type="ECO:0000313" key="7">
    <source>
        <dbReference type="Proteomes" id="UP000094444"/>
    </source>
</evidence>
<dbReference type="OrthoDB" id="206354at2759"/>
<accession>A0A2P5IEI2</accession>
<gene>
    <name evidence="5" type="primary">EFM5</name>
    <name evidence="6" type="ORF">DHEL01_v200677</name>
</gene>
<comment type="similarity">
    <text evidence="5">Belongs to the class I-like SAM-binding methyltransferase superfamily. EFM5 family.</text>
</comment>
<dbReference type="Proteomes" id="UP000094444">
    <property type="component" value="Unassembled WGS sequence"/>
</dbReference>
<dbReference type="PANTHER" id="PTHR13200:SF0">
    <property type="entry name" value="EEF1A LYSINE METHYLTRANSFERASE 1"/>
    <property type="match status" value="1"/>
</dbReference>
<dbReference type="Pfam" id="PF10237">
    <property type="entry name" value="N6-adenineMlase"/>
    <property type="match status" value="1"/>
</dbReference>
<keyword evidence="4 5" id="KW-0808">Transferase</keyword>
<evidence type="ECO:0000256" key="3">
    <source>
        <dbReference type="ARBA" id="ARBA00022603"/>
    </source>
</evidence>
<keyword evidence="3 5" id="KW-0489">Methyltransferase</keyword>
<reference evidence="6" key="1">
    <citation type="submission" date="2017-09" db="EMBL/GenBank/DDBJ databases">
        <title>Polyketide synthases of a Diaporthe helianthi virulent isolate.</title>
        <authorList>
            <person name="Baroncelli R."/>
        </authorList>
    </citation>
    <scope>NUCLEOTIDE SEQUENCE [LARGE SCALE GENOMIC DNA]</scope>
    <source>
        <strain evidence="6">7/96</strain>
    </source>
</reference>
<comment type="caution">
    <text evidence="6">The sequence shown here is derived from an EMBL/GenBank/DDBJ whole genome shotgun (WGS) entry which is preliminary data.</text>
</comment>
<dbReference type="HAMAP" id="MF_03187">
    <property type="entry name" value="Methyltr_EFM5"/>
    <property type="match status" value="1"/>
</dbReference>
<evidence type="ECO:0000256" key="1">
    <source>
        <dbReference type="ARBA" id="ARBA00004496"/>
    </source>
</evidence>